<evidence type="ECO:0000313" key="1">
    <source>
        <dbReference type="EMBL" id="KAF6169663.1"/>
    </source>
</evidence>
<dbReference type="AlphaFoldDB" id="A0A7J7NRE0"/>
<dbReference type="SUPFAM" id="SSF52540">
    <property type="entry name" value="P-loop containing nucleoside triphosphate hydrolases"/>
    <property type="match status" value="1"/>
</dbReference>
<dbReference type="Gene3D" id="3.80.10.10">
    <property type="entry name" value="Ribonuclease Inhibitor"/>
    <property type="match status" value="1"/>
</dbReference>
<protein>
    <recommendedName>
        <fullName evidence="3">NB-ARC domain-containing protein</fullName>
    </recommendedName>
</protein>
<name>A0A7J7NRE0_9MAGN</name>
<dbReference type="PANTHER" id="PTHR33463:SF209">
    <property type="entry name" value="DISEASE RESISTANCE PROTEIN RPS2-LIKE"/>
    <property type="match status" value="1"/>
</dbReference>
<comment type="caution">
    <text evidence="1">The sequence shown here is derived from an EMBL/GenBank/DDBJ whole genome shotgun (WGS) entry which is preliminary data.</text>
</comment>
<dbReference type="Gene3D" id="1.10.8.430">
    <property type="entry name" value="Helical domain of apoptotic protease-activating factors"/>
    <property type="match status" value="1"/>
</dbReference>
<dbReference type="InterPro" id="IPR050905">
    <property type="entry name" value="Plant_NBS-LRR"/>
</dbReference>
<sequence length="423" mass="47633">MSEKIVEECDGLPLAIAILGRTLRNKGKRFWDVVNQQLRKSRYGGMSSVIDKIKLSYDFLETSETKLCFLLCALFPEDHKVTMDALVGYAMGENLLGEVETLSEARENLHIMVETLVSSGLLLKGEDDDYVMMHDIVPDTAISIARENRNESIISVRSLMEIPDGFFKGMKCLATLDLSDIGIKYLPQSLSCLENCLRTLYLDYYTKLLDISLIGNLKALKILSLDGTEIPRLPQEISGLTNLMMLDLSYNQNLKCIPPKVILSLSSLEVSYMIGSFRGWKIEGSGDNASLAEVASLTNLTSLYLSIEHAKWLSTDIGKCHHWEKLENFYVRVGYSFKFEIANSERCVSLKTRSDSYPVAAWVNVLMGRTYYLRLEWCEGLKNVLQLNPKDLTPMEDTKTLELLLPSEKVTSCPPRMPFLGGT</sequence>
<reference evidence="1 2" key="1">
    <citation type="journal article" date="2020" name="IScience">
        <title>Genome Sequencing of the Endangered Kingdonia uniflora (Circaeasteraceae, Ranunculales) Reveals Potential Mechanisms of Evolutionary Specialization.</title>
        <authorList>
            <person name="Sun Y."/>
            <person name="Deng T."/>
            <person name="Zhang A."/>
            <person name="Moore M.J."/>
            <person name="Landis J.B."/>
            <person name="Lin N."/>
            <person name="Zhang H."/>
            <person name="Zhang X."/>
            <person name="Huang J."/>
            <person name="Zhang X."/>
            <person name="Sun H."/>
            <person name="Wang H."/>
        </authorList>
    </citation>
    <scope>NUCLEOTIDE SEQUENCE [LARGE SCALE GENOMIC DNA]</scope>
    <source>
        <strain evidence="1">TB1705</strain>
        <tissue evidence="1">Leaf</tissue>
    </source>
</reference>
<dbReference type="OrthoDB" id="3794806at2759"/>
<dbReference type="InterPro" id="IPR032675">
    <property type="entry name" value="LRR_dom_sf"/>
</dbReference>
<dbReference type="InterPro" id="IPR042197">
    <property type="entry name" value="Apaf_helical"/>
</dbReference>
<dbReference type="InterPro" id="IPR027417">
    <property type="entry name" value="P-loop_NTPase"/>
</dbReference>
<keyword evidence="2" id="KW-1185">Reference proteome</keyword>
<dbReference type="SUPFAM" id="SSF52058">
    <property type="entry name" value="L domain-like"/>
    <property type="match status" value="1"/>
</dbReference>
<gene>
    <name evidence="1" type="ORF">GIB67_004055</name>
</gene>
<evidence type="ECO:0000313" key="2">
    <source>
        <dbReference type="Proteomes" id="UP000541444"/>
    </source>
</evidence>
<dbReference type="Proteomes" id="UP000541444">
    <property type="component" value="Unassembled WGS sequence"/>
</dbReference>
<organism evidence="1 2">
    <name type="scientific">Kingdonia uniflora</name>
    <dbReference type="NCBI Taxonomy" id="39325"/>
    <lineage>
        <taxon>Eukaryota</taxon>
        <taxon>Viridiplantae</taxon>
        <taxon>Streptophyta</taxon>
        <taxon>Embryophyta</taxon>
        <taxon>Tracheophyta</taxon>
        <taxon>Spermatophyta</taxon>
        <taxon>Magnoliopsida</taxon>
        <taxon>Ranunculales</taxon>
        <taxon>Circaeasteraceae</taxon>
        <taxon>Kingdonia</taxon>
    </lineage>
</organism>
<accession>A0A7J7NRE0</accession>
<dbReference type="GO" id="GO:0005524">
    <property type="term" value="F:ATP binding"/>
    <property type="evidence" value="ECO:0007669"/>
    <property type="project" value="UniProtKB-KW"/>
</dbReference>
<dbReference type="GO" id="GO:0043531">
    <property type="term" value="F:ADP binding"/>
    <property type="evidence" value="ECO:0007669"/>
    <property type="project" value="InterPro"/>
</dbReference>
<dbReference type="PANTHER" id="PTHR33463">
    <property type="entry name" value="NB-ARC DOMAIN-CONTAINING PROTEIN-RELATED"/>
    <property type="match status" value="1"/>
</dbReference>
<dbReference type="EMBL" id="JACGCM010000628">
    <property type="protein sequence ID" value="KAF6169663.1"/>
    <property type="molecule type" value="Genomic_DNA"/>
</dbReference>
<proteinExistence type="predicted"/>
<dbReference type="PRINTS" id="PR00364">
    <property type="entry name" value="DISEASERSIST"/>
</dbReference>
<evidence type="ECO:0008006" key="3">
    <source>
        <dbReference type="Google" id="ProtNLM"/>
    </source>
</evidence>